<protein>
    <submittedName>
        <fullName evidence="2">DUF2007 domain-containing protein</fullName>
    </submittedName>
</protein>
<keyword evidence="3" id="KW-1185">Reference proteome</keyword>
<evidence type="ECO:0000259" key="1">
    <source>
        <dbReference type="Pfam" id="PF09413"/>
    </source>
</evidence>
<dbReference type="InterPro" id="IPR018551">
    <property type="entry name" value="DUF2007"/>
</dbReference>
<name>A0AAE3L242_9FIRM</name>
<evidence type="ECO:0000313" key="2">
    <source>
        <dbReference type="EMBL" id="MCR1897929.1"/>
    </source>
</evidence>
<dbReference type="Pfam" id="PF09413">
    <property type="entry name" value="DUF2007"/>
    <property type="match status" value="1"/>
</dbReference>
<sequence length="111" mass="12608">MPWCPKCKSEYRKDIKRCDQCDIDLVKKLENEEQELNKDNSEELLISLSDSMTADMIEAKLEDSGIPVLKKHKGTGGFLNIYMGSSNLGVDLYVPSKFLEKAKEVIHLELS</sequence>
<reference evidence="2" key="1">
    <citation type="submission" date="2022-07" db="EMBL/GenBank/DDBJ databases">
        <title>Enhanced cultured diversity of the mouse gut microbiota enables custom-made synthetic communities.</title>
        <authorList>
            <person name="Afrizal A."/>
        </authorList>
    </citation>
    <scope>NUCLEOTIDE SEQUENCE</scope>
    <source>
        <strain evidence="2">DSM 28593</strain>
    </source>
</reference>
<dbReference type="Proteomes" id="UP001205748">
    <property type="component" value="Unassembled WGS sequence"/>
</dbReference>
<evidence type="ECO:0000313" key="3">
    <source>
        <dbReference type="Proteomes" id="UP001205748"/>
    </source>
</evidence>
<organism evidence="2 3">
    <name type="scientific">Irregularibacter muris</name>
    <dbReference type="NCBI Taxonomy" id="1796619"/>
    <lineage>
        <taxon>Bacteria</taxon>
        <taxon>Bacillati</taxon>
        <taxon>Bacillota</taxon>
        <taxon>Clostridia</taxon>
        <taxon>Eubacteriales</taxon>
        <taxon>Eubacteriaceae</taxon>
        <taxon>Irregularibacter</taxon>
    </lineage>
</organism>
<comment type="caution">
    <text evidence="2">The sequence shown here is derived from an EMBL/GenBank/DDBJ whole genome shotgun (WGS) entry which is preliminary data.</text>
</comment>
<proteinExistence type="predicted"/>
<dbReference type="AlphaFoldDB" id="A0AAE3L242"/>
<accession>A0AAE3L242</accession>
<dbReference type="RefSeq" id="WP_257529395.1">
    <property type="nucleotide sequence ID" value="NZ_JANKAS010000002.1"/>
</dbReference>
<gene>
    <name evidence="2" type="ORF">NSA47_02870</name>
</gene>
<feature type="domain" description="DUF2007" evidence="1">
    <location>
        <begin position="45"/>
        <end position="106"/>
    </location>
</feature>
<dbReference type="EMBL" id="JANKAS010000002">
    <property type="protein sequence ID" value="MCR1897929.1"/>
    <property type="molecule type" value="Genomic_DNA"/>
</dbReference>